<gene>
    <name evidence="1" type="ORF">FGO68_gene16546</name>
</gene>
<comment type="caution">
    <text evidence="1">The sequence shown here is derived from an EMBL/GenBank/DDBJ whole genome shotgun (WGS) entry which is preliminary data.</text>
</comment>
<evidence type="ECO:0000313" key="1">
    <source>
        <dbReference type="EMBL" id="TNV76877.1"/>
    </source>
</evidence>
<reference evidence="1" key="1">
    <citation type="submission" date="2019-06" db="EMBL/GenBank/DDBJ databases">
        <authorList>
            <person name="Zheng W."/>
        </authorList>
    </citation>
    <scope>NUCLEOTIDE SEQUENCE</scope>
    <source>
        <strain evidence="1">QDHG01</strain>
    </source>
</reference>
<dbReference type="AlphaFoldDB" id="A0A8J8SZQ8"/>
<dbReference type="Proteomes" id="UP000785679">
    <property type="component" value="Unassembled WGS sequence"/>
</dbReference>
<sequence>MVGAKNGLDRQARFEEAQQFAEPVGISYMEIDLVSGHNIHQFVMLTVKKKLRLEELKQIEKRPQKSQIPIFLFPHPLCSFGYYQNLCEAFPHHSIQYKRLLDKNSLHFCHNIRDIQSNNELKMAIVFIDIIGIIQMAKDYQNGNQWCCLLFSVSSEVPLAYYKEFMGNFYGYYGSKILNKKFKRHLQ</sequence>
<organism evidence="1 2">
    <name type="scientific">Halteria grandinella</name>
    <dbReference type="NCBI Taxonomy" id="5974"/>
    <lineage>
        <taxon>Eukaryota</taxon>
        <taxon>Sar</taxon>
        <taxon>Alveolata</taxon>
        <taxon>Ciliophora</taxon>
        <taxon>Intramacronucleata</taxon>
        <taxon>Spirotrichea</taxon>
        <taxon>Stichotrichia</taxon>
        <taxon>Sporadotrichida</taxon>
        <taxon>Halteriidae</taxon>
        <taxon>Halteria</taxon>
    </lineage>
</organism>
<keyword evidence="2" id="KW-1185">Reference proteome</keyword>
<protein>
    <submittedName>
        <fullName evidence="1">Uncharacterized protein</fullName>
    </submittedName>
</protein>
<proteinExistence type="predicted"/>
<name>A0A8J8SZQ8_HALGN</name>
<accession>A0A8J8SZQ8</accession>
<dbReference type="EMBL" id="RRYP01012809">
    <property type="protein sequence ID" value="TNV76877.1"/>
    <property type="molecule type" value="Genomic_DNA"/>
</dbReference>
<evidence type="ECO:0000313" key="2">
    <source>
        <dbReference type="Proteomes" id="UP000785679"/>
    </source>
</evidence>